<evidence type="ECO:0000256" key="1">
    <source>
        <dbReference type="SAM" id="MobiDB-lite"/>
    </source>
</evidence>
<gene>
    <name evidence="4" type="primary">LOC117569052</name>
</gene>
<feature type="transmembrane region" description="Helical" evidence="2">
    <location>
        <begin position="7"/>
        <end position="27"/>
    </location>
</feature>
<dbReference type="RefSeq" id="XP_034105947.1">
    <property type="nucleotide sequence ID" value="XM_034250056.2"/>
</dbReference>
<sequence length="207" mass="23028">MAYHICGATVSFLNLLYSLGYFAIVFADMVTGDVDTRHLYWPWLVVYAVNMCVNTFMFRRYYRAQRVGIWFWFFISFIVLLLHIYKIQSGKLSSTIRTINEFICFYIFITLIIMLCMMSILKEKTDETIEPAKSRRKSGSGAGSSVDEICDAPAAVVMGPPLSITFQHVSPSPAGHDEDCGNDNGSSCDDSDGGHGDCDDGGDCCGE</sequence>
<dbReference type="Proteomes" id="UP000515160">
    <property type="component" value="Chromosome 3"/>
</dbReference>
<keyword evidence="2" id="KW-1133">Transmembrane helix</keyword>
<feature type="transmembrane region" description="Helical" evidence="2">
    <location>
        <begin position="69"/>
        <end position="87"/>
    </location>
</feature>
<reference evidence="4" key="1">
    <citation type="submission" date="2025-08" db="UniProtKB">
        <authorList>
            <consortium name="RefSeq"/>
        </authorList>
    </citation>
    <scope>IDENTIFICATION</scope>
    <source>
        <strain evidence="4">15112-1751.03</strain>
        <tissue evidence="4">Whole Adult</tissue>
    </source>
</reference>
<feature type="transmembrane region" description="Helical" evidence="2">
    <location>
        <begin position="39"/>
        <end position="57"/>
    </location>
</feature>
<organism evidence="3 4">
    <name type="scientific">Drosophila albomicans</name>
    <name type="common">Fruit fly</name>
    <dbReference type="NCBI Taxonomy" id="7291"/>
    <lineage>
        <taxon>Eukaryota</taxon>
        <taxon>Metazoa</taxon>
        <taxon>Ecdysozoa</taxon>
        <taxon>Arthropoda</taxon>
        <taxon>Hexapoda</taxon>
        <taxon>Insecta</taxon>
        <taxon>Pterygota</taxon>
        <taxon>Neoptera</taxon>
        <taxon>Endopterygota</taxon>
        <taxon>Diptera</taxon>
        <taxon>Brachycera</taxon>
        <taxon>Muscomorpha</taxon>
        <taxon>Ephydroidea</taxon>
        <taxon>Drosophilidae</taxon>
        <taxon>Drosophila</taxon>
    </lineage>
</organism>
<keyword evidence="2" id="KW-0472">Membrane</keyword>
<evidence type="ECO:0000256" key="2">
    <source>
        <dbReference type="SAM" id="Phobius"/>
    </source>
</evidence>
<dbReference type="AlphaFoldDB" id="A0A6P8YEM3"/>
<protein>
    <submittedName>
        <fullName evidence="4">Uncharacterized protein LOC117569052</fullName>
    </submittedName>
</protein>
<feature type="region of interest" description="Disordered" evidence="1">
    <location>
        <begin position="170"/>
        <end position="207"/>
    </location>
</feature>
<evidence type="ECO:0000313" key="3">
    <source>
        <dbReference type="Proteomes" id="UP000515160"/>
    </source>
</evidence>
<keyword evidence="2" id="KW-0812">Transmembrane</keyword>
<feature type="transmembrane region" description="Helical" evidence="2">
    <location>
        <begin position="99"/>
        <end position="121"/>
    </location>
</feature>
<dbReference type="GeneID" id="117569052"/>
<evidence type="ECO:0000313" key="4">
    <source>
        <dbReference type="RefSeq" id="XP_034105947.1"/>
    </source>
</evidence>
<accession>A0A6P8YEM3</accession>
<proteinExistence type="predicted"/>
<name>A0A6P8YEM3_DROAB</name>
<keyword evidence="3" id="KW-1185">Reference proteome</keyword>